<keyword evidence="1" id="KW-0614">Plasmid</keyword>
<dbReference type="Gene3D" id="3.30.70.1900">
    <property type="match status" value="1"/>
</dbReference>
<organism evidence="1">
    <name type="scientific">Clostridium botulinum</name>
    <dbReference type="NCBI Taxonomy" id="1491"/>
    <lineage>
        <taxon>Bacteria</taxon>
        <taxon>Bacillati</taxon>
        <taxon>Bacillota</taxon>
        <taxon>Clostridia</taxon>
        <taxon>Eubacteriales</taxon>
        <taxon>Clostridiaceae</taxon>
        <taxon>Clostridium</taxon>
    </lineage>
</organism>
<gene>
    <name evidence="1" type="ORF">NPD8_3846</name>
</gene>
<proteinExistence type="predicted"/>
<geneLocation type="plasmid" evidence="1">
    <name>pNPD8_2</name>
</geneLocation>
<evidence type="ECO:0000313" key="1">
    <source>
        <dbReference type="EMBL" id="APU86937.1"/>
    </source>
</evidence>
<dbReference type="EMBL" id="CP015702">
    <property type="protein sequence ID" value="APU86937.1"/>
    <property type="molecule type" value="Genomic_DNA"/>
</dbReference>
<name>A0A1L7JME4_CLOBO</name>
<protein>
    <submittedName>
        <fullName evidence="1">CRISPR associated Cas6 family protein</fullName>
    </submittedName>
</protein>
<reference evidence="1" key="1">
    <citation type="submission" date="2016-05" db="EMBL/GenBank/DDBJ databases">
        <authorList>
            <person name="Lavstsen T."/>
            <person name="Jespersen J.S."/>
        </authorList>
    </citation>
    <scope>NUCLEOTIDE SEQUENCE</scope>
    <source>
        <strain evidence="1">CDC69096</strain>
        <plasmid evidence="1">pNPD8_2</plasmid>
    </source>
</reference>
<accession>A0A1L7JME4</accession>
<dbReference type="AlphaFoldDB" id="A0A1L7JME4"/>
<sequence length="85" mass="9350">MTNNLLHKHNTISCNKLTTQDTIFHCLSITNNKTIYIPYKKGLLLGNKLKIQVKEDDISQTLATVALGAGIGEKNSIGMGFCYGH</sequence>